<organism evidence="1">
    <name type="scientific">gut metagenome</name>
    <dbReference type="NCBI Taxonomy" id="749906"/>
    <lineage>
        <taxon>unclassified sequences</taxon>
        <taxon>metagenomes</taxon>
        <taxon>organismal metagenomes</taxon>
    </lineage>
</organism>
<evidence type="ECO:0000313" key="1">
    <source>
        <dbReference type="EMBL" id="EJW97208.1"/>
    </source>
</evidence>
<name>J9FRT6_9ZZZZ</name>
<dbReference type="AlphaFoldDB" id="J9FRT6"/>
<sequence length="50" mass="5337">DACVGVDDARHKSGEKYINAFAGKPIPSQTMVKGIQETGGMDGLTQRWDG</sequence>
<accession>J9FRT6</accession>
<gene>
    <name evidence="1" type="ORF">EVA_14686</name>
</gene>
<reference evidence="1" key="1">
    <citation type="journal article" date="2012" name="PLoS ONE">
        <title>Gene sets for utilization of primary and secondary nutrition supplies in the distal gut of endangered iberian lynx.</title>
        <authorList>
            <person name="Alcaide M."/>
            <person name="Messina E."/>
            <person name="Richter M."/>
            <person name="Bargiela R."/>
            <person name="Peplies J."/>
            <person name="Huws S.A."/>
            <person name="Newbold C.J."/>
            <person name="Golyshin P.N."/>
            <person name="Simon M.A."/>
            <person name="Lopez G."/>
            <person name="Yakimov M.M."/>
            <person name="Ferrer M."/>
        </authorList>
    </citation>
    <scope>NUCLEOTIDE SEQUENCE</scope>
</reference>
<comment type="caution">
    <text evidence="1">The sequence shown here is derived from an EMBL/GenBank/DDBJ whole genome shotgun (WGS) entry which is preliminary data.</text>
</comment>
<protein>
    <submittedName>
        <fullName evidence="1">Uncharacterized protein</fullName>
    </submittedName>
</protein>
<dbReference type="EMBL" id="AMCI01004882">
    <property type="protein sequence ID" value="EJW97208.1"/>
    <property type="molecule type" value="Genomic_DNA"/>
</dbReference>
<proteinExistence type="predicted"/>
<feature type="non-terminal residue" evidence="1">
    <location>
        <position position="1"/>
    </location>
</feature>